<proteinExistence type="predicted"/>
<dbReference type="InterPro" id="IPR008964">
    <property type="entry name" value="Invasin/intimin_cell_adhesion"/>
</dbReference>
<dbReference type="EMBL" id="RBZM01000001">
    <property type="protein sequence ID" value="RKP58174.1"/>
    <property type="molecule type" value="Genomic_DNA"/>
</dbReference>
<comment type="caution">
    <text evidence="3">The sequence shown here is derived from an EMBL/GenBank/DDBJ whole genome shotgun (WGS) entry which is preliminary data.</text>
</comment>
<protein>
    <recommendedName>
        <fullName evidence="2">BIG2 domain-containing protein</fullName>
    </recommendedName>
</protein>
<feature type="domain" description="BIG2" evidence="2">
    <location>
        <begin position="32"/>
        <end position="105"/>
    </location>
</feature>
<keyword evidence="1" id="KW-0732">Signal</keyword>
<evidence type="ECO:0000313" key="3">
    <source>
        <dbReference type="EMBL" id="RKP58174.1"/>
    </source>
</evidence>
<dbReference type="AlphaFoldDB" id="A0A494Y795"/>
<evidence type="ECO:0000256" key="1">
    <source>
        <dbReference type="SAM" id="SignalP"/>
    </source>
</evidence>
<feature type="chain" id="PRO_5019720077" description="BIG2 domain-containing protein" evidence="1">
    <location>
        <begin position="27"/>
        <end position="375"/>
    </location>
</feature>
<evidence type="ECO:0000259" key="2">
    <source>
        <dbReference type="SMART" id="SM00635"/>
    </source>
</evidence>
<dbReference type="SMART" id="SM00635">
    <property type="entry name" value="BID_2"/>
    <property type="match status" value="1"/>
</dbReference>
<dbReference type="Gene3D" id="2.60.40.1080">
    <property type="match status" value="1"/>
</dbReference>
<dbReference type="Proteomes" id="UP000282076">
    <property type="component" value="Unassembled WGS sequence"/>
</dbReference>
<dbReference type="InterPro" id="IPR003343">
    <property type="entry name" value="Big_2"/>
</dbReference>
<accession>A0A494Y795</accession>
<sequence>MSQHRAISLILSLFLVFNLAAGTVSAAPNKPANPKFTVASITVKKGDKVDLNSKLKSTAKVSYRFAISDSKVASVSAAGVVTGISPGKATVTATVSQTGYSGKASVVIQVGAPTTGDGAAIGATKSVVYKDMALLDADIRKGLQTLFKKDYAKLTDDEKTQLDKLMQIDRQQLLTGLQSIVAKGTPSWSTAMAQEFAVHNLEGNIKDIAALFTNAGSDQVLQHAAFDLLRPFKSDQALKAFGSLLMYSSDASLRYSVAYLISKFEGNSEALSLLINATMKETDESAWTNEAASLISVAGTDPNFINLVVLTYGQFSDTYKTKFARFFGYDDPARAELFKVWIKTLTDNQQSTVDALKNASSSLLNDLKKFPHFRD</sequence>
<name>A0A494Y795_9BACL</name>
<evidence type="ECO:0000313" key="4">
    <source>
        <dbReference type="Proteomes" id="UP000282076"/>
    </source>
</evidence>
<dbReference type="SUPFAM" id="SSF49373">
    <property type="entry name" value="Invasin/intimin cell-adhesion fragments"/>
    <property type="match status" value="1"/>
</dbReference>
<gene>
    <name evidence="3" type="ORF">D7Z26_01320</name>
</gene>
<dbReference type="RefSeq" id="WP_120974023.1">
    <property type="nucleotide sequence ID" value="NZ_RBZM01000001.1"/>
</dbReference>
<dbReference type="OrthoDB" id="9821356at2"/>
<keyword evidence="4" id="KW-1185">Reference proteome</keyword>
<organism evidence="3 4">
    <name type="scientific">Cohnella endophytica</name>
    <dbReference type="NCBI Taxonomy" id="2419778"/>
    <lineage>
        <taxon>Bacteria</taxon>
        <taxon>Bacillati</taxon>
        <taxon>Bacillota</taxon>
        <taxon>Bacilli</taxon>
        <taxon>Bacillales</taxon>
        <taxon>Paenibacillaceae</taxon>
        <taxon>Cohnella</taxon>
    </lineage>
</organism>
<reference evidence="3 4" key="1">
    <citation type="submission" date="2018-10" db="EMBL/GenBank/DDBJ databases">
        <title>Cohnella sp. M2MS4P-1, whole genome shotgun sequence.</title>
        <authorList>
            <person name="Tuo L."/>
        </authorList>
    </citation>
    <scope>NUCLEOTIDE SEQUENCE [LARGE SCALE GENOMIC DNA]</scope>
    <source>
        <strain evidence="3 4">M2MS4P-1</strain>
    </source>
</reference>
<dbReference type="Pfam" id="PF02368">
    <property type="entry name" value="Big_2"/>
    <property type="match status" value="1"/>
</dbReference>
<feature type="signal peptide" evidence="1">
    <location>
        <begin position="1"/>
        <end position="26"/>
    </location>
</feature>